<evidence type="ECO:0000313" key="1">
    <source>
        <dbReference type="EMBL" id="JAE11520.1"/>
    </source>
</evidence>
<sequence>MERFCHEPGSCSGNLYGGTRGIWEAVLEINVPAFCSKKVRTM</sequence>
<reference evidence="1" key="1">
    <citation type="submission" date="2014-09" db="EMBL/GenBank/DDBJ databases">
        <authorList>
            <person name="Magalhaes I.L.F."/>
            <person name="Oliveira U."/>
            <person name="Santos F.R."/>
            <person name="Vidigal T.H.D.A."/>
            <person name="Brescovit A.D."/>
            <person name="Santos A.J."/>
        </authorList>
    </citation>
    <scope>NUCLEOTIDE SEQUENCE</scope>
    <source>
        <tissue evidence="1">Shoot tissue taken approximately 20 cm above the soil surface</tissue>
    </source>
</reference>
<name>A0A0A9FEQ8_ARUDO</name>
<organism evidence="1">
    <name type="scientific">Arundo donax</name>
    <name type="common">Giant reed</name>
    <name type="synonym">Donax arundinaceus</name>
    <dbReference type="NCBI Taxonomy" id="35708"/>
    <lineage>
        <taxon>Eukaryota</taxon>
        <taxon>Viridiplantae</taxon>
        <taxon>Streptophyta</taxon>
        <taxon>Embryophyta</taxon>
        <taxon>Tracheophyta</taxon>
        <taxon>Spermatophyta</taxon>
        <taxon>Magnoliopsida</taxon>
        <taxon>Liliopsida</taxon>
        <taxon>Poales</taxon>
        <taxon>Poaceae</taxon>
        <taxon>PACMAD clade</taxon>
        <taxon>Arundinoideae</taxon>
        <taxon>Arundineae</taxon>
        <taxon>Arundo</taxon>
    </lineage>
</organism>
<protein>
    <submittedName>
        <fullName evidence="1">Uncharacterized protein</fullName>
    </submittedName>
</protein>
<reference evidence="1" key="2">
    <citation type="journal article" date="2015" name="Data Brief">
        <title>Shoot transcriptome of the giant reed, Arundo donax.</title>
        <authorList>
            <person name="Barrero R.A."/>
            <person name="Guerrero F.D."/>
            <person name="Moolhuijzen P."/>
            <person name="Goolsby J.A."/>
            <person name="Tidwell J."/>
            <person name="Bellgard S.E."/>
            <person name="Bellgard M.I."/>
        </authorList>
    </citation>
    <scope>NUCLEOTIDE SEQUENCE</scope>
    <source>
        <tissue evidence="1">Shoot tissue taken approximately 20 cm above the soil surface</tissue>
    </source>
</reference>
<accession>A0A0A9FEQ8</accession>
<proteinExistence type="predicted"/>
<dbReference type="AlphaFoldDB" id="A0A0A9FEQ8"/>
<dbReference type="EMBL" id="GBRH01186376">
    <property type="protein sequence ID" value="JAE11520.1"/>
    <property type="molecule type" value="Transcribed_RNA"/>
</dbReference>